<dbReference type="EMBL" id="UYRU01126047">
    <property type="protein sequence ID" value="VDN49885.1"/>
    <property type="molecule type" value="Genomic_DNA"/>
</dbReference>
<reference evidence="1 2" key="1">
    <citation type="submission" date="2018-11" db="EMBL/GenBank/DDBJ databases">
        <authorList>
            <consortium name="Pathogen Informatics"/>
        </authorList>
    </citation>
    <scope>NUCLEOTIDE SEQUENCE [LARGE SCALE GENOMIC DNA]</scope>
</reference>
<gene>
    <name evidence="1" type="ORF">DILT_LOCUS19924</name>
</gene>
<accession>A0A3P7P4C8</accession>
<protein>
    <submittedName>
        <fullName evidence="1">Uncharacterized protein</fullName>
    </submittedName>
</protein>
<organism evidence="1 2">
    <name type="scientific">Dibothriocephalus latus</name>
    <name type="common">Fish tapeworm</name>
    <name type="synonym">Diphyllobothrium latum</name>
    <dbReference type="NCBI Taxonomy" id="60516"/>
    <lineage>
        <taxon>Eukaryota</taxon>
        <taxon>Metazoa</taxon>
        <taxon>Spiralia</taxon>
        <taxon>Lophotrochozoa</taxon>
        <taxon>Platyhelminthes</taxon>
        <taxon>Cestoda</taxon>
        <taxon>Eucestoda</taxon>
        <taxon>Diphyllobothriidea</taxon>
        <taxon>Diphyllobothriidae</taxon>
        <taxon>Dibothriocephalus</taxon>
    </lineage>
</organism>
<proteinExistence type="predicted"/>
<name>A0A3P7P4C8_DIBLA</name>
<dbReference type="AlphaFoldDB" id="A0A3P7P4C8"/>
<keyword evidence="2" id="KW-1185">Reference proteome</keyword>
<sequence length="94" mass="10160">MSEVKAGTMTDSAIVSFASLTDSQSACSSRLPKKSPRMTGEATIRRHPTVGEWKFCPEYRRPGVCSAMPEEKNGCVVDCQLAHIKPEDAVSVTA</sequence>
<evidence type="ECO:0000313" key="2">
    <source>
        <dbReference type="Proteomes" id="UP000281553"/>
    </source>
</evidence>
<evidence type="ECO:0000313" key="1">
    <source>
        <dbReference type="EMBL" id="VDN49885.1"/>
    </source>
</evidence>
<dbReference type="Proteomes" id="UP000281553">
    <property type="component" value="Unassembled WGS sequence"/>
</dbReference>